<dbReference type="PANTHER" id="PTHR47969">
    <property type="entry name" value="CHROMOSOME-ASSOCIATED KINESIN KIF4A-RELATED"/>
    <property type="match status" value="1"/>
</dbReference>
<evidence type="ECO:0000256" key="4">
    <source>
        <dbReference type="ARBA" id="ARBA00022840"/>
    </source>
</evidence>
<keyword evidence="3 6" id="KW-0547">Nucleotide-binding</keyword>
<feature type="non-terminal residue" evidence="10">
    <location>
        <position position="1"/>
    </location>
</feature>
<dbReference type="GO" id="GO:0008017">
    <property type="term" value="F:microtubule binding"/>
    <property type="evidence" value="ECO:0007669"/>
    <property type="project" value="InterPro"/>
</dbReference>
<dbReference type="InterPro" id="IPR019821">
    <property type="entry name" value="Kinesin_motor_CS"/>
</dbReference>
<dbReference type="GO" id="GO:0005875">
    <property type="term" value="C:microtubule associated complex"/>
    <property type="evidence" value="ECO:0007669"/>
    <property type="project" value="TreeGrafter"/>
</dbReference>
<dbReference type="PANTHER" id="PTHR47969:SF15">
    <property type="entry name" value="CHROMOSOME-ASSOCIATED KINESIN KIF4A-RELATED"/>
    <property type="match status" value="1"/>
</dbReference>
<keyword evidence="5" id="KW-0175">Coiled coil</keyword>
<evidence type="ECO:0000256" key="3">
    <source>
        <dbReference type="ARBA" id="ARBA00022741"/>
    </source>
</evidence>
<protein>
    <recommendedName>
        <fullName evidence="7">Kinesin-like protein</fullName>
    </recommendedName>
</protein>
<name>A0AAV0BS46_PHAPC</name>
<dbReference type="InterPro" id="IPR027417">
    <property type="entry name" value="P-loop_NTPase"/>
</dbReference>
<dbReference type="InterPro" id="IPR036961">
    <property type="entry name" value="Kinesin_motor_dom_sf"/>
</dbReference>
<evidence type="ECO:0000313" key="10">
    <source>
        <dbReference type="EMBL" id="CAH7689042.1"/>
    </source>
</evidence>
<evidence type="ECO:0000256" key="2">
    <source>
        <dbReference type="ARBA" id="ARBA00022490"/>
    </source>
</evidence>
<dbReference type="GO" id="GO:0003777">
    <property type="term" value="F:microtubule motor activity"/>
    <property type="evidence" value="ECO:0007669"/>
    <property type="project" value="InterPro"/>
</dbReference>
<evidence type="ECO:0000256" key="6">
    <source>
        <dbReference type="PROSITE-ProRule" id="PRU00283"/>
    </source>
</evidence>
<reference evidence="10" key="1">
    <citation type="submission" date="2022-06" db="EMBL/GenBank/DDBJ databases">
        <authorList>
            <consortium name="SYNGENTA / RWTH Aachen University"/>
        </authorList>
    </citation>
    <scope>NUCLEOTIDE SEQUENCE</scope>
</reference>
<keyword evidence="7" id="KW-0493">Microtubule</keyword>
<evidence type="ECO:0000259" key="9">
    <source>
        <dbReference type="PROSITE" id="PS50067"/>
    </source>
</evidence>
<feature type="region of interest" description="Disordered" evidence="8">
    <location>
        <begin position="250"/>
        <end position="270"/>
    </location>
</feature>
<dbReference type="GO" id="GO:0005874">
    <property type="term" value="C:microtubule"/>
    <property type="evidence" value="ECO:0007669"/>
    <property type="project" value="UniProtKB-KW"/>
</dbReference>
<keyword evidence="10" id="KW-0378">Hydrolase</keyword>
<comment type="subcellular location">
    <subcellularLocation>
        <location evidence="1">Cytoplasm</location>
    </subcellularLocation>
</comment>
<dbReference type="PRINTS" id="PR00380">
    <property type="entry name" value="KINESINHEAVY"/>
</dbReference>
<keyword evidence="2" id="KW-0963">Cytoplasm</keyword>
<keyword evidence="4 6" id="KW-0067">ATP-binding</keyword>
<comment type="similarity">
    <text evidence="6 7">Belongs to the TRAFAC class myosin-kinesin ATPase superfamily. Kinesin family.</text>
</comment>
<accession>A0AAV0BS46</accession>
<dbReference type="GO" id="GO:0005524">
    <property type="term" value="F:ATP binding"/>
    <property type="evidence" value="ECO:0007669"/>
    <property type="project" value="UniProtKB-UniRule"/>
</dbReference>
<dbReference type="PROSITE" id="PS50067">
    <property type="entry name" value="KINESIN_MOTOR_2"/>
    <property type="match status" value="1"/>
</dbReference>
<feature type="binding site" evidence="6">
    <location>
        <begin position="46"/>
        <end position="53"/>
    </location>
    <ligand>
        <name>ATP</name>
        <dbReference type="ChEBI" id="CHEBI:30616"/>
    </ligand>
</feature>
<dbReference type="SUPFAM" id="SSF52540">
    <property type="entry name" value="P-loop containing nucleoside triphosphate hydrolases"/>
    <property type="match status" value="1"/>
</dbReference>
<dbReference type="GO" id="GO:0051231">
    <property type="term" value="P:spindle elongation"/>
    <property type="evidence" value="ECO:0007669"/>
    <property type="project" value="TreeGrafter"/>
</dbReference>
<organism evidence="10 11">
    <name type="scientific">Phakopsora pachyrhizi</name>
    <name type="common">Asian soybean rust disease fungus</name>
    <dbReference type="NCBI Taxonomy" id="170000"/>
    <lineage>
        <taxon>Eukaryota</taxon>
        <taxon>Fungi</taxon>
        <taxon>Dikarya</taxon>
        <taxon>Basidiomycota</taxon>
        <taxon>Pucciniomycotina</taxon>
        <taxon>Pucciniomycetes</taxon>
        <taxon>Pucciniales</taxon>
        <taxon>Phakopsoraceae</taxon>
        <taxon>Phakopsora</taxon>
    </lineage>
</organism>
<feature type="compositionally biased region" description="Polar residues" evidence="8">
    <location>
        <begin position="251"/>
        <end position="267"/>
    </location>
</feature>
<evidence type="ECO:0000256" key="7">
    <source>
        <dbReference type="RuleBase" id="RU000394"/>
    </source>
</evidence>
<proteinExistence type="inferred from homology"/>
<evidence type="ECO:0000256" key="1">
    <source>
        <dbReference type="ARBA" id="ARBA00004496"/>
    </source>
</evidence>
<keyword evidence="11" id="KW-1185">Reference proteome</keyword>
<evidence type="ECO:0000256" key="8">
    <source>
        <dbReference type="SAM" id="MobiDB-lite"/>
    </source>
</evidence>
<comment type="caution">
    <text evidence="10">The sequence shown here is derived from an EMBL/GenBank/DDBJ whole genome shotgun (WGS) entry which is preliminary data.</text>
</comment>
<dbReference type="AlphaFoldDB" id="A0AAV0BS46"/>
<dbReference type="Gene3D" id="3.40.850.10">
    <property type="entry name" value="Kinesin motor domain"/>
    <property type="match status" value="1"/>
</dbReference>
<dbReference type="SMART" id="SM00129">
    <property type="entry name" value="KISc"/>
    <property type="match status" value="1"/>
</dbReference>
<dbReference type="GO" id="GO:0007018">
    <property type="term" value="P:microtubule-based movement"/>
    <property type="evidence" value="ECO:0007669"/>
    <property type="project" value="InterPro"/>
</dbReference>
<dbReference type="GO" id="GO:0005737">
    <property type="term" value="C:cytoplasm"/>
    <property type="evidence" value="ECO:0007669"/>
    <property type="project" value="UniProtKB-SubCell"/>
</dbReference>
<evidence type="ECO:0000256" key="5">
    <source>
        <dbReference type="ARBA" id="ARBA00023054"/>
    </source>
</evidence>
<dbReference type="InterPro" id="IPR027640">
    <property type="entry name" value="Kinesin-like_fam"/>
</dbReference>
<dbReference type="PROSITE" id="PS00411">
    <property type="entry name" value="KINESIN_MOTOR_1"/>
    <property type="match status" value="1"/>
</dbReference>
<dbReference type="GO" id="GO:0016787">
    <property type="term" value="F:hydrolase activity"/>
    <property type="evidence" value="ECO:0007669"/>
    <property type="project" value="UniProtKB-KW"/>
</dbReference>
<dbReference type="Proteomes" id="UP001153365">
    <property type="component" value="Unassembled WGS sequence"/>
</dbReference>
<dbReference type="GO" id="GO:0007052">
    <property type="term" value="P:mitotic spindle organization"/>
    <property type="evidence" value="ECO:0007669"/>
    <property type="project" value="TreeGrafter"/>
</dbReference>
<dbReference type="InterPro" id="IPR001752">
    <property type="entry name" value="Kinesin_motor_dom"/>
</dbReference>
<dbReference type="EMBL" id="CALTRL010006041">
    <property type="protein sequence ID" value="CAH7689042.1"/>
    <property type="molecule type" value="Genomic_DNA"/>
</dbReference>
<keyword evidence="6 7" id="KW-0505">Motor protein</keyword>
<sequence>FRFDQIIDGSSPDLNDQVKLYETSNLESKCLKPFLDGYNVSLIVYGQTGSGKSFTMGTSIPDSPQTIGLQDFGLIPRTLKSLFSNLNQLTDQSWFLEASFLEIYHEDLIDLCSAISEITAHSNTHQYQSLITIREAADGTITWLGARSIKLRTYAEAMAVLRLGLQRRSTGSTLMNKSSSRSHAIFCLRLTTVDRTGMKKLSKFQFVDLAGSERVDRTKTSNGSDRFKEGVSINSGLHALGNVISALTRPSGLTRSNGPSSHGSRSNGYIPYRESKLTRLLQDSLGGNSKTVIIGCISPDSINVAESLSTLRYVSRSGSIKNTLSQTTTGNSSSCNGELNQDRGKTVERIELVKLLKDRFKNEKLLWEKKFKEIVVEYESTFEKLEYEKQQLERDAY</sequence>
<evidence type="ECO:0000313" key="11">
    <source>
        <dbReference type="Proteomes" id="UP001153365"/>
    </source>
</evidence>
<feature type="domain" description="Kinesin motor" evidence="9">
    <location>
        <begin position="1"/>
        <end position="320"/>
    </location>
</feature>
<gene>
    <name evidence="10" type="ORF">PPACK8108_LOCUS24101</name>
</gene>
<dbReference type="Pfam" id="PF00225">
    <property type="entry name" value="Kinesin"/>
    <property type="match status" value="1"/>
</dbReference>